<evidence type="ECO:0000256" key="2">
    <source>
        <dbReference type="ARBA" id="ARBA00005384"/>
    </source>
</evidence>
<dbReference type="PANTHER" id="PTHR46577">
    <property type="entry name" value="HTH-TYPE TRANSCRIPTIONAL REGULATORY PROTEIN GABR"/>
    <property type="match status" value="1"/>
</dbReference>
<dbReference type="Gene3D" id="1.10.10.10">
    <property type="entry name" value="Winged helix-like DNA-binding domain superfamily/Winged helix DNA-binding domain"/>
    <property type="match status" value="1"/>
</dbReference>
<evidence type="ECO:0000256" key="5">
    <source>
        <dbReference type="ARBA" id="ARBA00023015"/>
    </source>
</evidence>
<dbReference type="GO" id="GO:0008483">
    <property type="term" value="F:transaminase activity"/>
    <property type="evidence" value="ECO:0007669"/>
    <property type="project" value="UniProtKB-KW"/>
</dbReference>
<dbReference type="Proteomes" id="UP000322997">
    <property type="component" value="Unassembled WGS sequence"/>
</dbReference>
<dbReference type="InterPro" id="IPR036390">
    <property type="entry name" value="WH_DNA-bd_sf"/>
</dbReference>
<comment type="cofactor">
    <cofactor evidence="1">
        <name>pyridoxal 5'-phosphate</name>
        <dbReference type="ChEBI" id="CHEBI:597326"/>
    </cofactor>
</comment>
<evidence type="ECO:0000313" key="10">
    <source>
        <dbReference type="Proteomes" id="UP000322997"/>
    </source>
</evidence>
<keyword evidence="9" id="KW-0808">Transferase</keyword>
<dbReference type="EMBL" id="VTEQ01000014">
    <property type="protein sequence ID" value="TYS46397.1"/>
    <property type="molecule type" value="Genomic_DNA"/>
</dbReference>
<evidence type="ECO:0000256" key="4">
    <source>
        <dbReference type="ARBA" id="ARBA00022898"/>
    </source>
</evidence>
<dbReference type="Gene3D" id="3.40.640.10">
    <property type="entry name" value="Type I PLP-dependent aspartate aminotransferase-like (Major domain)"/>
    <property type="match status" value="1"/>
</dbReference>
<dbReference type="PROSITE" id="PS50949">
    <property type="entry name" value="HTH_GNTR"/>
    <property type="match status" value="1"/>
</dbReference>
<evidence type="ECO:0000313" key="9">
    <source>
        <dbReference type="EMBL" id="TYS46397.1"/>
    </source>
</evidence>
<dbReference type="InterPro" id="IPR015421">
    <property type="entry name" value="PyrdxlP-dep_Trfase_major"/>
</dbReference>
<proteinExistence type="inferred from homology"/>
<keyword evidence="3 9" id="KW-0032">Aminotransferase</keyword>
<dbReference type="RefSeq" id="WP_148986226.1">
    <property type="nucleotide sequence ID" value="NZ_CP081870.1"/>
</dbReference>
<dbReference type="InterPro" id="IPR051446">
    <property type="entry name" value="HTH_trans_reg/aminotransferase"/>
</dbReference>
<dbReference type="SUPFAM" id="SSF53383">
    <property type="entry name" value="PLP-dependent transferases"/>
    <property type="match status" value="1"/>
</dbReference>
<keyword evidence="6" id="KW-0238">DNA-binding</keyword>
<dbReference type="SUPFAM" id="SSF46785">
    <property type="entry name" value="Winged helix' DNA-binding domain"/>
    <property type="match status" value="1"/>
</dbReference>
<evidence type="ECO:0000256" key="1">
    <source>
        <dbReference type="ARBA" id="ARBA00001933"/>
    </source>
</evidence>
<dbReference type="Pfam" id="PF00392">
    <property type="entry name" value="GntR"/>
    <property type="match status" value="1"/>
</dbReference>
<protein>
    <submittedName>
        <fullName evidence="9">PLP-dependent aminotransferase family protein</fullName>
    </submittedName>
</protein>
<comment type="similarity">
    <text evidence="2">In the C-terminal section; belongs to the class-I pyridoxal-phosphate-dependent aminotransferase family.</text>
</comment>
<sequence>MEKLYEEVIKEIELLIRDGYIKPGDKLPSIRTLSERFQCSINTIIKAYSEMEKAHRIYSVPKSGYFLVGGRQIEATTNDGIIDFSSAGPDKWNMPYREYQHCMNQAIELYKEDMFQYSEPLGLSALRFQLSKQLQELQVFAPVERIAVVSGSQQALDIFVSLPFPNDKTEICIEQPTHFSMIESILTRGINAIGIEVTAQGIDLDLLEHIFRERPIKFFYTVSRFQNPTGFSYSNKEKEKIVKLARKYDVYIIEDDYMGDLDTRKKADPMFAYDPSGRVLYTKSFSKVLLPGLRLGVAVLPEALLEPFTKAKFAADVHTPVITQGALEVYLQSGMYKAHIEGLRKIYKRKGSILNRSFRAHLPLGVTFTGANSGFYSTIQLPLKSKAEHLVNALKKKNILVQNATGMYLPRYKKENVIRLSVSQIEEKKIEEGIRRIGVEIDKHIRSAKKFSR</sequence>
<organism evidence="9 10">
    <name type="scientific">Rossellomorea marisflavi</name>
    <dbReference type="NCBI Taxonomy" id="189381"/>
    <lineage>
        <taxon>Bacteria</taxon>
        <taxon>Bacillati</taxon>
        <taxon>Bacillota</taxon>
        <taxon>Bacilli</taxon>
        <taxon>Bacillales</taxon>
        <taxon>Bacillaceae</taxon>
        <taxon>Rossellomorea</taxon>
    </lineage>
</organism>
<evidence type="ECO:0000259" key="8">
    <source>
        <dbReference type="PROSITE" id="PS50949"/>
    </source>
</evidence>
<name>A0A5D4R4U9_9BACI</name>
<dbReference type="GO" id="GO:0003700">
    <property type="term" value="F:DNA-binding transcription factor activity"/>
    <property type="evidence" value="ECO:0007669"/>
    <property type="project" value="InterPro"/>
</dbReference>
<evidence type="ECO:0000256" key="3">
    <source>
        <dbReference type="ARBA" id="ARBA00022576"/>
    </source>
</evidence>
<keyword evidence="7" id="KW-0804">Transcription</keyword>
<dbReference type="InterPro" id="IPR000524">
    <property type="entry name" value="Tscrpt_reg_HTH_GntR"/>
</dbReference>
<feature type="domain" description="HTH gntR-type" evidence="8">
    <location>
        <begin position="2"/>
        <end position="70"/>
    </location>
</feature>
<dbReference type="InterPro" id="IPR004839">
    <property type="entry name" value="Aminotransferase_I/II_large"/>
</dbReference>
<dbReference type="GO" id="GO:0003677">
    <property type="term" value="F:DNA binding"/>
    <property type="evidence" value="ECO:0007669"/>
    <property type="project" value="UniProtKB-KW"/>
</dbReference>
<dbReference type="InterPro" id="IPR015424">
    <property type="entry name" value="PyrdxlP-dep_Trfase"/>
</dbReference>
<keyword evidence="4" id="KW-0663">Pyridoxal phosphate</keyword>
<gene>
    <name evidence="9" type="ORF">FZC83_22685</name>
</gene>
<dbReference type="GeneID" id="89533032"/>
<dbReference type="AlphaFoldDB" id="A0A5D4R4U9"/>
<evidence type="ECO:0000256" key="7">
    <source>
        <dbReference type="ARBA" id="ARBA00023163"/>
    </source>
</evidence>
<dbReference type="CDD" id="cd00609">
    <property type="entry name" value="AAT_like"/>
    <property type="match status" value="1"/>
</dbReference>
<dbReference type="InterPro" id="IPR036388">
    <property type="entry name" value="WH-like_DNA-bd_sf"/>
</dbReference>
<keyword evidence="5" id="KW-0805">Transcription regulation</keyword>
<dbReference type="SMART" id="SM00345">
    <property type="entry name" value="HTH_GNTR"/>
    <property type="match status" value="1"/>
</dbReference>
<accession>A0A5D4R4U9</accession>
<evidence type="ECO:0000256" key="6">
    <source>
        <dbReference type="ARBA" id="ARBA00023125"/>
    </source>
</evidence>
<dbReference type="Pfam" id="PF00155">
    <property type="entry name" value="Aminotran_1_2"/>
    <property type="match status" value="1"/>
</dbReference>
<comment type="caution">
    <text evidence="9">The sequence shown here is derived from an EMBL/GenBank/DDBJ whole genome shotgun (WGS) entry which is preliminary data.</text>
</comment>
<dbReference type="CDD" id="cd07377">
    <property type="entry name" value="WHTH_GntR"/>
    <property type="match status" value="1"/>
</dbReference>
<dbReference type="PANTHER" id="PTHR46577:SF1">
    <property type="entry name" value="HTH-TYPE TRANSCRIPTIONAL REGULATORY PROTEIN GABR"/>
    <property type="match status" value="1"/>
</dbReference>
<dbReference type="GO" id="GO:0030170">
    <property type="term" value="F:pyridoxal phosphate binding"/>
    <property type="evidence" value="ECO:0007669"/>
    <property type="project" value="InterPro"/>
</dbReference>
<reference evidence="9 10" key="1">
    <citation type="submission" date="2019-08" db="EMBL/GenBank/DDBJ databases">
        <title>Bacillus genomes from the desert of Cuatro Cienegas, Coahuila.</title>
        <authorList>
            <person name="Olmedo-Alvarez G."/>
        </authorList>
    </citation>
    <scope>NUCLEOTIDE SEQUENCE [LARGE SCALE GENOMIC DNA]</scope>
    <source>
        <strain evidence="9 10">CH108_3D</strain>
    </source>
</reference>